<dbReference type="Gene3D" id="3.40.50.720">
    <property type="entry name" value="NAD(P)-binding Rossmann-like Domain"/>
    <property type="match status" value="1"/>
</dbReference>
<dbReference type="EMBL" id="JAVRRD010000028">
    <property type="protein sequence ID" value="KAK5046877.1"/>
    <property type="molecule type" value="Genomic_DNA"/>
</dbReference>
<dbReference type="GO" id="GO:0005811">
    <property type="term" value="C:lipid droplet"/>
    <property type="evidence" value="ECO:0007669"/>
    <property type="project" value="TreeGrafter"/>
</dbReference>
<name>A0AAV9MZG5_9EURO</name>
<sequence>MVYKQHGREYDIVVFGATGYSGTLTAEHIASKFPPELKWAIAGRSADKLQQLATRCKELAPTHISPAIEVCQLDDKDVSALARRTFAMIAAVGPYALYGEHAFKACAESGTYYVDCTPEVPWTLEMIKKYEATAKTTGACMFPQCAMESAPSDLLTWAVVTDVRSKLSSHTGDVVVDMHELQSMPSGGTVTTFLNLFDTYSLKFIGQALKPYALSPVPNEHMAPKGSFLSAITGQRTITGLGRLSTSATGPLNTAIVHRTWGLTKQEDSLNAEFYGPNFTYQEYMNTDSFFKGVLVHYSLIIGALFVLLPPFRALVRKAVFQPGEGPDKEKAKNEIIEFRAVAMPDTKSEGGKQVFGQLRFPGSMYYLTAALLGQAVRTLLEVDSGRLSGGIYTPACLGREYVDRLEQVGLSIKTEVQNIQDP</sequence>
<feature type="domain" description="Saccharopine dehydrogenase NADP binding" evidence="3">
    <location>
        <begin position="12"/>
        <end position="138"/>
    </location>
</feature>
<keyword evidence="2" id="KW-1133">Transmembrane helix</keyword>
<dbReference type="SUPFAM" id="SSF51735">
    <property type="entry name" value="NAD(P)-binding Rossmann-fold domains"/>
    <property type="match status" value="1"/>
</dbReference>
<evidence type="ECO:0000256" key="2">
    <source>
        <dbReference type="SAM" id="Phobius"/>
    </source>
</evidence>
<dbReference type="Pfam" id="PF03435">
    <property type="entry name" value="Sacchrp_dh_NADP"/>
    <property type="match status" value="1"/>
</dbReference>
<dbReference type="GO" id="GO:0005739">
    <property type="term" value="C:mitochondrion"/>
    <property type="evidence" value="ECO:0007669"/>
    <property type="project" value="TreeGrafter"/>
</dbReference>
<dbReference type="InterPro" id="IPR005097">
    <property type="entry name" value="Sacchrp_dh_NADP-bd"/>
</dbReference>
<feature type="transmembrane region" description="Helical" evidence="2">
    <location>
        <begin position="290"/>
        <end position="309"/>
    </location>
</feature>
<dbReference type="GeneID" id="89975397"/>
<evidence type="ECO:0000256" key="1">
    <source>
        <dbReference type="ARBA" id="ARBA00038048"/>
    </source>
</evidence>
<dbReference type="AlphaFoldDB" id="A0AAV9MZG5"/>
<dbReference type="GO" id="GO:0005886">
    <property type="term" value="C:plasma membrane"/>
    <property type="evidence" value="ECO:0007669"/>
    <property type="project" value="TreeGrafter"/>
</dbReference>
<organism evidence="4 5">
    <name type="scientific">Exophiala bonariae</name>
    <dbReference type="NCBI Taxonomy" id="1690606"/>
    <lineage>
        <taxon>Eukaryota</taxon>
        <taxon>Fungi</taxon>
        <taxon>Dikarya</taxon>
        <taxon>Ascomycota</taxon>
        <taxon>Pezizomycotina</taxon>
        <taxon>Eurotiomycetes</taxon>
        <taxon>Chaetothyriomycetidae</taxon>
        <taxon>Chaetothyriales</taxon>
        <taxon>Herpotrichiellaceae</taxon>
        <taxon>Exophiala</taxon>
    </lineage>
</organism>
<dbReference type="Proteomes" id="UP001358417">
    <property type="component" value="Unassembled WGS sequence"/>
</dbReference>
<dbReference type="RefSeq" id="XP_064702450.1">
    <property type="nucleotide sequence ID" value="XM_064850784.1"/>
</dbReference>
<keyword evidence="5" id="KW-1185">Reference proteome</keyword>
<comment type="caution">
    <text evidence="4">The sequence shown here is derived from an EMBL/GenBank/DDBJ whole genome shotgun (WGS) entry which is preliminary data.</text>
</comment>
<protein>
    <recommendedName>
        <fullName evidence="3">Saccharopine dehydrogenase NADP binding domain-containing protein</fullName>
    </recommendedName>
</protein>
<keyword evidence="2" id="KW-0812">Transmembrane</keyword>
<evidence type="ECO:0000313" key="4">
    <source>
        <dbReference type="EMBL" id="KAK5046877.1"/>
    </source>
</evidence>
<proteinExistence type="inferred from homology"/>
<evidence type="ECO:0000259" key="3">
    <source>
        <dbReference type="Pfam" id="PF03435"/>
    </source>
</evidence>
<dbReference type="InterPro" id="IPR036291">
    <property type="entry name" value="NAD(P)-bd_dom_sf"/>
</dbReference>
<evidence type="ECO:0000313" key="5">
    <source>
        <dbReference type="Proteomes" id="UP001358417"/>
    </source>
</evidence>
<comment type="similarity">
    <text evidence="1">Belongs to the saccharopine dehydrogenase family.</text>
</comment>
<accession>A0AAV9MZG5</accession>
<keyword evidence="2" id="KW-0472">Membrane</keyword>
<dbReference type="InterPro" id="IPR051276">
    <property type="entry name" value="Saccharopine_DH-like_oxidrdct"/>
</dbReference>
<reference evidence="4 5" key="1">
    <citation type="submission" date="2023-08" db="EMBL/GenBank/DDBJ databases">
        <title>Black Yeasts Isolated from many extreme environments.</title>
        <authorList>
            <person name="Coleine C."/>
            <person name="Stajich J.E."/>
            <person name="Selbmann L."/>
        </authorList>
    </citation>
    <scope>NUCLEOTIDE SEQUENCE [LARGE SCALE GENOMIC DNA]</scope>
    <source>
        <strain evidence="4 5">CCFEE 5792</strain>
    </source>
</reference>
<dbReference type="GO" id="GO:0009247">
    <property type="term" value="P:glycolipid biosynthetic process"/>
    <property type="evidence" value="ECO:0007669"/>
    <property type="project" value="TreeGrafter"/>
</dbReference>
<dbReference type="PANTHER" id="PTHR12286">
    <property type="entry name" value="SACCHAROPINE DEHYDROGENASE-LIKE OXIDOREDUCTASE"/>
    <property type="match status" value="1"/>
</dbReference>
<dbReference type="PANTHER" id="PTHR12286:SF5">
    <property type="entry name" value="SACCHAROPINE DEHYDROGENASE-LIKE OXIDOREDUCTASE"/>
    <property type="match status" value="1"/>
</dbReference>
<gene>
    <name evidence="4" type="ORF">LTR84_007231</name>
</gene>